<organism evidence="1 2">
    <name type="scientific">Duganella guangzhouensis</name>
    <dbReference type="NCBI Taxonomy" id="2666084"/>
    <lineage>
        <taxon>Bacteria</taxon>
        <taxon>Pseudomonadati</taxon>
        <taxon>Pseudomonadota</taxon>
        <taxon>Betaproteobacteria</taxon>
        <taxon>Burkholderiales</taxon>
        <taxon>Oxalobacteraceae</taxon>
        <taxon>Telluria group</taxon>
        <taxon>Duganella</taxon>
    </lineage>
</organism>
<dbReference type="EMBL" id="WKJK01000005">
    <property type="protein sequence ID" value="MRW90647.1"/>
    <property type="molecule type" value="Genomic_DNA"/>
</dbReference>
<protein>
    <submittedName>
        <fullName evidence="1">Uncharacterized protein</fullName>
    </submittedName>
</protein>
<evidence type="ECO:0000313" key="2">
    <source>
        <dbReference type="Proteomes" id="UP000433309"/>
    </source>
</evidence>
<dbReference type="Proteomes" id="UP000433309">
    <property type="component" value="Unassembled WGS sequence"/>
</dbReference>
<accession>A0A6I2L0D5</accession>
<dbReference type="RefSeq" id="WP_154376309.1">
    <property type="nucleotide sequence ID" value="NZ_WKJK01000005.1"/>
</dbReference>
<sequence>MRPIQIYLDSSDFSDVVNVNKKSKDYSNTIRYLIEKRDLGLIQIRFSEAHVVEASPKSQDAINFALDRLKTINLICGNNSLIHPIDLIEFEVSSSNTLDLKKDYMRIFRNDGSWLPALFDLSEIVPDVEDSVRKDVEKMGREAKRKYLKDGKPTALWYGEMRAANSASGNIVANNLPLTLEAVRIVKKYFMGESSRNDAVRALHNSVNNLEVFGKWYEKDWESAFAISSNLRFLGKEFEAALSSARQEFDLFKKQQNEIGINNKTLLEMSHRAFQEVLAESSNKLANSMALQIGSTPKPMNDPWKATPGLTCSVTLAMHIARRSVATKMPRRPMASDFPDCYHAIYLPYVDVFRADSFIAGMLEECKLPFSTLIADNFLQLPEKIEKLLKERYGQ</sequence>
<dbReference type="AlphaFoldDB" id="A0A6I2L0D5"/>
<keyword evidence="2" id="KW-1185">Reference proteome</keyword>
<reference evidence="1 2" key="1">
    <citation type="submission" date="2019-11" db="EMBL/GenBank/DDBJ databases">
        <title>Novel species isolated from a subtropical stream in China.</title>
        <authorList>
            <person name="Lu H."/>
        </authorList>
    </citation>
    <scope>NUCLEOTIDE SEQUENCE [LARGE SCALE GENOMIC DNA]</scope>
    <source>
        <strain evidence="1 2">FT80W</strain>
    </source>
</reference>
<evidence type="ECO:0000313" key="1">
    <source>
        <dbReference type="EMBL" id="MRW90647.1"/>
    </source>
</evidence>
<proteinExistence type="predicted"/>
<comment type="caution">
    <text evidence="1">The sequence shown here is derived from an EMBL/GenBank/DDBJ whole genome shotgun (WGS) entry which is preliminary data.</text>
</comment>
<name>A0A6I2L0D5_9BURK</name>
<gene>
    <name evidence="1" type="ORF">GJ699_11670</name>
</gene>